<name>A0A553NR15_TIGCA</name>
<comment type="caution">
    <text evidence="2">The sequence shown here is derived from an EMBL/GenBank/DDBJ whole genome shotgun (WGS) entry which is preliminary data.</text>
</comment>
<feature type="region of interest" description="Disordered" evidence="1">
    <location>
        <begin position="110"/>
        <end position="150"/>
    </location>
</feature>
<feature type="compositionally biased region" description="Polar residues" evidence="1">
    <location>
        <begin position="114"/>
        <end position="129"/>
    </location>
</feature>
<sequence>MSYTSLRSLNFPIRSLSNQTLTVSVVSKTGRRNITKNGPSFVPAKKKVNFARRNTFGQNMANSDFSTTSKMSSAALAQSKAESPNSILSKNAPIIEYNASKRQFQYHKPAGILPSTSGKRSILKSSSGHTEPVRFYQTSSIKPVSKSSSK</sequence>
<evidence type="ECO:0000313" key="2">
    <source>
        <dbReference type="EMBL" id="TRY67850.1"/>
    </source>
</evidence>
<organism evidence="2 3">
    <name type="scientific">Tigriopus californicus</name>
    <name type="common">Marine copepod</name>
    <dbReference type="NCBI Taxonomy" id="6832"/>
    <lineage>
        <taxon>Eukaryota</taxon>
        <taxon>Metazoa</taxon>
        <taxon>Ecdysozoa</taxon>
        <taxon>Arthropoda</taxon>
        <taxon>Crustacea</taxon>
        <taxon>Multicrustacea</taxon>
        <taxon>Hexanauplia</taxon>
        <taxon>Copepoda</taxon>
        <taxon>Harpacticoida</taxon>
        <taxon>Harpacticidae</taxon>
        <taxon>Tigriopus</taxon>
    </lineage>
</organism>
<reference evidence="2 3" key="1">
    <citation type="journal article" date="2018" name="Nat. Ecol. Evol.">
        <title>Genomic signatures of mitonuclear coevolution across populations of Tigriopus californicus.</title>
        <authorList>
            <person name="Barreto F.S."/>
            <person name="Watson E.T."/>
            <person name="Lima T.G."/>
            <person name="Willett C.S."/>
            <person name="Edmands S."/>
            <person name="Li W."/>
            <person name="Burton R.S."/>
        </authorList>
    </citation>
    <scope>NUCLEOTIDE SEQUENCE [LARGE SCALE GENOMIC DNA]</scope>
    <source>
        <strain evidence="2 3">San Diego</strain>
    </source>
</reference>
<accession>A0A553NR15</accession>
<keyword evidence="3" id="KW-1185">Reference proteome</keyword>
<protein>
    <submittedName>
        <fullName evidence="2">Uncharacterized protein</fullName>
    </submittedName>
</protein>
<dbReference type="AlphaFoldDB" id="A0A553NR15"/>
<dbReference type="Proteomes" id="UP000318571">
    <property type="component" value="Chromosome 4"/>
</dbReference>
<feature type="compositionally biased region" description="Low complexity" evidence="1">
    <location>
        <begin position="139"/>
        <end position="150"/>
    </location>
</feature>
<evidence type="ECO:0000256" key="1">
    <source>
        <dbReference type="SAM" id="MobiDB-lite"/>
    </source>
</evidence>
<evidence type="ECO:0000313" key="3">
    <source>
        <dbReference type="Proteomes" id="UP000318571"/>
    </source>
</evidence>
<gene>
    <name evidence="2" type="ORF">TCAL_14669</name>
</gene>
<dbReference type="EMBL" id="VCGU01000011">
    <property type="protein sequence ID" value="TRY67850.1"/>
    <property type="molecule type" value="Genomic_DNA"/>
</dbReference>
<proteinExistence type="predicted"/>